<dbReference type="GO" id="GO:0005829">
    <property type="term" value="C:cytosol"/>
    <property type="evidence" value="ECO:0007669"/>
    <property type="project" value="TreeGrafter"/>
</dbReference>
<dbReference type="KEGG" id="lga:LGAS_0488"/>
<dbReference type="InterPro" id="IPR036412">
    <property type="entry name" value="HAD-like_sf"/>
</dbReference>
<reference evidence="1 2" key="1">
    <citation type="journal article" date="2006" name="Proc. Natl. Acad. Sci. U.S.A.">
        <title>Comparative genomics of the lactic acid bacteria.</title>
        <authorList>
            <person name="Makarova K."/>
            <person name="Slesarev A."/>
            <person name="Wolf Y."/>
            <person name="Sorokin A."/>
            <person name="Mirkin B."/>
            <person name="Koonin E."/>
            <person name="Pavlov A."/>
            <person name="Pavlova N."/>
            <person name="Karamychev V."/>
            <person name="Polouchine N."/>
            <person name="Shakhova V."/>
            <person name="Grigoriev I."/>
            <person name="Lou Y."/>
            <person name="Rohksar D."/>
            <person name="Lucas S."/>
            <person name="Huang K."/>
            <person name="Goodstein D.M."/>
            <person name="Hawkins T."/>
            <person name="Plengvidhya V."/>
            <person name="Welker D."/>
            <person name="Hughes J."/>
            <person name="Goh Y."/>
            <person name="Benson A."/>
            <person name="Baldwin K."/>
            <person name="Lee J.H."/>
            <person name="Diaz-Muniz I."/>
            <person name="Dosti B."/>
            <person name="Smeianov V."/>
            <person name="Wechter W."/>
            <person name="Barabote R."/>
            <person name="Lorca G."/>
            <person name="Altermann E."/>
            <person name="Barrangou R."/>
            <person name="Ganesan B."/>
            <person name="Xie Y."/>
            <person name="Rawsthorne H."/>
            <person name="Tamir D."/>
            <person name="Parker C."/>
            <person name="Breidt F."/>
            <person name="Broadbent J."/>
            <person name="Hutkins R."/>
            <person name="O'Sullivan D."/>
            <person name="Steele J."/>
            <person name="Unlu G."/>
            <person name="Saier M."/>
            <person name="Klaenhammer T."/>
            <person name="Richardson P."/>
            <person name="Kozyavkin S."/>
            <person name="Weimer B."/>
            <person name="Mills D."/>
        </authorList>
    </citation>
    <scope>NUCLEOTIDE SEQUENCE [LARGE SCALE GENOMIC DNA]</scope>
    <source>
        <strain evidence="2">ATCC 33323 / DSM 20243 / BCRC 14619 / CIP 102991 / JCM 1131 / KCTC 3163 / NCIMB 11718 / NCTC 13722 / AM63</strain>
    </source>
</reference>
<dbReference type="GO" id="GO:0016791">
    <property type="term" value="F:phosphatase activity"/>
    <property type="evidence" value="ECO:0007669"/>
    <property type="project" value="UniProtKB-ARBA"/>
</dbReference>
<dbReference type="GO" id="GO:0000287">
    <property type="term" value="F:magnesium ion binding"/>
    <property type="evidence" value="ECO:0007669"/>
    <property type="project" value="TreeGrafter"/>
</dbReference>
<dbReference type="PANTHER" id="PTHR10000">
    <property type="entry name" value="PHOSPHOSERINE PHOSPHATASE"/>
    <property type="match status" value="1"/>
</dbReference>
<dbReference type="Proteomes" id="UP000000664">
    <property type="component" value="Chromosome"/>
</dbReference>
<proteinExistence type="predicted"/>
<dbReference type="NCBIfam" id="TIGR01484">
    <property type="entry name" value="HAD-SF-IIB"/>
    <property type="match status" value="1"/>
</dbReference>
<accession>A0A830TPP4</accession>
<dbReference type="SFLD" id="SFLDG01144">
    <property type="entry name" value="C2.B.4:_PGP_Like"/>
    <property type="match status" value="1"/>
</dbReference>
<dbReference type="RefSeq" id="WP_003647665.1">
    <property type="nucleotide sequence ID" value="NC_008530.1"/>
</dbReference>
<dbReference type="CDD" id="cd07516">
    <property type="entry name" value="HAD_Pase"/>
    <property type="match status" value="1"/>
</dbReference>
<dbReference type="Gene3D" id="3.30.1240.10">
    <property type="match status" value="1"/>
</dbReference>
<organism evidence="1 2">
    <name type="scientific">Lactobacillus gasseri (strain ATCC 33323 / DSM 20243 / BCRC 14619 / CIP 102991 / JCM 1131 / KCTC 3163 / NCIMB 11718 / NCTC 13722 / AM63)</name>
    <dbReference type="NCBI Taxonomy" id="324831"/>
    <lineage>
        <taxon>Bacteria</taxon>
        <taxon>Bacillati</taxon>
        <taxon>Bacillota</taxon>
        <taxon>Bacilli</taxon>
        <taxon>Lactobacillales</taxon>
        <taxon>Lactobacillaceae</taxon>
        <taxon>Lactobacillus</taxon>
    </lineage>
</organism>
<dbReference type="Gene3D" id="3.40.50.1000">
    <property type="entry name" value="HAD superfamily/HAD-like"/>
    <property type="match status" value="1"/>
</dbReference>
<dbReference type="InterPro" id="IPR006379">
    <property type="entry name" value="HAD-SF_hydro_IIB"/>
</dbReference>
<gene>
    <name evidence="1" type="ordered locus">LGAS_0488</name>
</gene>
<evidence type="ECO:0000313" key="2">
    <source>
        <dbReference type="Proteomes" id="UP000000664"/>
    </source>
</evidence>
<sequence length="268" mass="29573">MIKLIALDTDGTLLNSENKILPSTKTAIKKALDQGIKVVLCSGRPIAGLAHFMKELGIKGSNQYAVTLNGAITRNADGKIMTQDLVSNKLYRELTKFAKEQKVPFNIVDPDSRIITADHDVDYFELLQAWENTAPLFIRTPDEMPNDFQISKGCFVGDKALLDQFEPILRVKFGQDLYIVRADDHFLECLHPNVNKGSGLKELGKKIGISTDEMMAFGDERNDISMFDIVGTAVAMGNGSQEAKDHADFVTASNNDNGIAKALDKFVF</sequence>
<dbReference type="SFLD" id="SFLDS00003">
    <property type="entry name" value="Haloacid_Dehalogenase"/>
    <property type="match status" value="1"/>
</dbReference>
<dbReference type="AlphaFoldDB" id="A0A830TPP4"/>
<evidence type="ECO:0000313" key="1">
    <source>
        <dbReference type="EMBL" id="ABJ59886.1"/>
    </source>
</evidence>
<protein>
    <submittedName>
        <fullName evidence="1">Predicted hydrolase of the HAD superfamily</fullName>
    </submittedName>
</protein>
<dbReference type="InterPro" id="IPR023214">
    <property type="entry name" value="HAD_sf"/>
</dbReference>
<dbReference type="PANTHER" id="PTHR10000:SF8">
    <property type="entry name" value="HAD SUPERFAMILY HYDROLASE-LIKE, TYPE 3"/>
    <property type="match status" value="1"/>
</dbReference>
<dbReference type="Pfam" id="PF08282">
    <property type="entry name" value="Hydrolase_3"/>
    <property type="match status" value="1"/>
</dbReference>
<dbReference type="EMBL" id="CP000413">
    <property type="protein sequence ID" value="ABJ59886.1"/>
    <property type="molecule type" value="Genomic_DNA"/>
</dbReference>
<keyword evidence="1" id="KW-0378">Hydrolase</keyword>
<dbReference type="SUPFAM" id="SSF56784">
    <property type="entry name" value="HAD-like"/>
    <property type="match status" value="1"/>
</dbReference>
<dbReference type="InterPro" id="IPR000150">
    <property type="entry name" value="Cof"/>
</dbReference>
<name>A0A830TPP4_LACGA</name>
<dbReference type="GeneID" id="29638534"/>
<dbReference type="SFLD" id="SFLDG01140">
    <property type="entry name" value="C2.B:_Phosphomannomutase_and_P"/>
    <property type="match status" value="1"/>
</dbReference>
<dbReference type="NCBIfam" id="TIGR00099">
    <property type="entry name" value="Cof-subfamily"/>
    <property type="match status" value="1"/>
</dbReference>